<gene>
    <name evidence="2" type="ORF">DESUT3_09350</name>
</gene>
<dbReference type="Proteomes" id="UP001319827">
    <property type="component" value="Chromosome"/>
</dbReference>
<proteinExistence type="predicted"/>
<dbReference type="EMBL" id="AP024355">
    <property type="protein sequence ID" value="BCR03866.1"/>
    <property type="molecule type" value="Genomic_DNA"/>
</dbReference>
<evidence type="ECO:0000313" key="3">
    <source>
        <dbReference type="Proteomes" id="UP001319827"/>
    </source>
</evidence>
<evidence type="ECO:0008006" key="4">
    <source>
        <dbReference type="Google" id="ProtNLM"/>
    </source>
</evidence>
<accession>A0ABM8HT49</accession>
<evidence type="ECO:0000256" key="1">
    <source>
        <dbReference type="SAM" id="MobiDB-lite"/>
    </source>
</evidence>
<sequence>MKKSLLGIVLLLAAAAALYLVFYQPPAQEPTQAVGVAEQQQPVEPTEPAIRYPVPEPQAPAPGQEQEQAEQKPAPLPALQQSDETIQETLAGMSDAKGLEELFVLKNFIQRVVVTIDNLPRPTLPVKQLPTRPPAGSFITATEAGGEVIGPDNHRRYAPYVKFAESLDSQALVATYVHYYPLFQEAYRELGYPKGYFNDRLIEVIDHLLETPRVEGPIRLVRPKILYHFADPALESLSAGQKLLLRSGADNAERIKAKLREIRRVLVTRISSR</sequence>
<feature type="region of interest" description="Disordered" evidence="1">
    <location>
        <begin position="48"/>
        <end position="75"/>
    </location>
</feature>
<name>A0ABM8HT49_9BACT</name>
<dbReference type="InterPro" id="IPR021382">
    <property type="entry name" value="DUF3014"/>
</dbReference>
<dbReference type="Pfam" id="PF11219">
    <property type="entry name" value="DUF3014"/>
    <property type="match status" value="1"/>
</dbReference>
<keyword evidence="3" id="KW-1185">Reference proteome</keyword>
<reference evidence="2 3" key="2">
    <citation type="journal article" date="2021" name="Int. J. Syst. Evol. Microbiol.">
        <title>Isolation and Polyphasic Characterization of Desulfuromonas versatilis sp. Nov., an Electrogenic Bacteria Capable of Versatile Metabolism Isolated from a Graphene Oxide-Reducing Enrichment Culture.</title>
        <authorList>
            <person name="Xie L."/>
            <person name="Yoshida N."/>
            <person name="Ishii S."/>
            <person name="Meng L."/>
        </authorList>
    </citation>
    <scope>NUCLEOTIDE SEQUENCE [LARGE SCALE GENOMIC DNA]</scope>
    <source>
        <strain evidence="2 3">NIT-T3</strain>
    </source>
</reference>
<reference evidence="2 3" key="1">
    <citation type="journal article" date="2016" name="C (Basel)">
        <title>Selective Growth of and Electricity Production by Marine Exoelectrogenic Bacteria in Self-Aggregated Hydrogel of Microbially Reduced Graphene Oxide.</title>
        <authorList>
            <person name="Yoshida N."/>
            <person name="Goto Y."/>
            <person name="Miyata Y."/>
        </authorList>
    </citation>
    <scope>NUCLEOTIDE SEQUENCE [LARGE SCALE GENOMIC DNA]</scope>
    <source>
        <strain evidence="2 3">NIT-T3</strain>
    </source>
</reference>
<evidence type="ECO:0000313" key="2">
    <source>
        <dbReference type="EMBL" id="BCR03866.1"/>
    </source>
</evidence>
<feature type="compositionally biased region" description="Low complexity" evidence="1">
    <location>
        <begin position="61"/>
        <end position="75"/>
    </location>
</feature>
<organism evidence="2 3">
    <name type="scientific">Desulfuromonas versatilis</name>
    <dbReference type="NCBI Taxonomy" id="2802975"/>
    <lineage>
        <taxon>Bacteria</taxon>
        <taxon>Pseudomonadati</taxon>
        <taxon>Thermodesulfobacteriota</taxon>
        <taxon>Desulfuromonadia</taxon>
        <taxon>Desulfuromonadales</taxon>
        <taxon>Desulfuromonadaceae</taxon>
        <taxon>Desulfuromonas</taxon>
    </lineage>
</organism>
<dbReference type="RefSeq" id="WP_221251306.1">
    <property type="nucleotide sequence ID" value="NZ_AP024355.1"/>
</dbReference>
<protein>
    <recommendedName>
        <fullName evidence="4">DUF3014 domain-containing protein</fullName>
    </recommendedName>
</protein>